<dbReference type="SUPFAM" id="SSF53300">
    <property type="entry name" value="vWA-like"/>
    <property type="match status" value="1"/>
</dbReference>
<dbReference type="InterPro" id="IPR003598">
    <property type="entry name" value="Ig_sub2"/>
</dbReference>
<keyword evidence="3" id="KW-0964">Secreted</keyword>
<keyword evidence="8" id="KW-0393">Immunoglobulin domain</keyword>
<dbReference type="PANTHER" id="PTHR11640:SF164">
    <property type="entry name" value="MAM DOMAIN-CONTAINING GLYCOSYLPHOSPHATIDYLINOSITOL ANCHOR PROTEIN 1"/>
    <property type="match status" value="1"/>
</dbReference>
<dbReference type="GO" id="GO:0005911">
    <property type="term" value="C:cell-cell junction"/>
    <property type="evidence" value="ECO:0007669"/>
    <property type="project" value="TreeGrafter"/>
</dbReference>
<comment type="subcellular location">
    <subcellularLocation>
        <location evidence="1">Membrane</location>
        <topology evidence="1">Single-pass type I membrane protein</topology>
    </subcellularLocation>
    <subcellularLocation>
        <location evidence="2">Secreted</location>
    </subcellularLocation>
</comment>
<feature type="region of interest" description="Disordered" evidence="9">
    <location>
        <begin position="488"/>
        <end position="650"/>
    </location>
</feature>
<dbReference type="GO" id="GO:0098609">
    <property type="term" value="P:cell-cell adhesion"/>
    <property type="evidence" value="ECO:0007669"/>
    <property type="project" value="TreeGrafter"/>
</dbReference>
<feature type="region of interest" description="Disordered" evidence="9">
    <location>
        <begin position="919"/>
        <end position="941"/>
    </location>
</feature>
<feature type="domain" description="Ig-like" evidence="11">
    <location>
        <begin position="1705"/>
        <end position="1796"/>
    </location>
</feature>
<evidence type="ECO:0000256" key="6">
    <source>
        <dbReference type="ARBA" id="ARBA00023157"/>
    </source>
</evidence>
<feature type="domain" description="Ig-like" evidence="11">
    <location>
        <begin position="1610"/>
        <end position="1699"/>
    </location>
</feature>
<dbReference type="InterPro" id="IPR013098">
    <property type="entry name" value="Ig_I-set"/>
</dbReference>
<feature type="compositionally biased region" description="Polar residues" evidence="9">
    <location>
        <begin position="1031"/>
        <end position="1041"/>
    </location>
</feature>
<gene>
    <name evidence="12" type="ORF">O3M35_003003</name>
</gene>
<evidence type="ECO:0000313" key="12">
    <source>
        <dbReference type="EMBL" id="KAK9498352.1"/>
    </source>
</evidence>
<dbReference type="Pfam" id="PF25106">
    <property type="entry name" value="VWA_4"/>
    <property type="match status" value="1"/>
</dbReference>
<dbReference type="EMBL" id="JAPXFL010000012">
    <property type="protein sequence ID" value="KAK9498352.1"/>
    <property type="molecule type" value="Genomic_DNA"/>
</dbReference>
<reference evidence="12 13" key="1">
    <citation type="submission" date="2022-12" db="EMBL/GenBank/DDBJ databases">
        <title>Chromosome-level genome assembly of true bugs.</title>
        <authorList>
            <person name="Ma L."/>
            <person name="Li H."/>
        </authorList>
    </citation>
    <scope>NUCLEOTIDE SEQUENCE [LARGE SCALE GENOMIC DNA]</scope>
    <source>
        <strain evidence="12">Lab_2022b</strain>
    </source>
</reference>
<feature type="domain" description="Ig-like" evidence="11">
    <location>
        <begin position="2070"/>
        <end position="2160"/>
    </location>
</feature>
<dbReference type="CDD" id="cd00096">
    <property type="entry name" value="Ig"/>
    <property type="match status" value="4"/>
</dbReference>
<organism evidence="12 13">
    <name type="scientific">Rhynocoris fuscipes</name>
    <dbReference type="NCBI Taxonomy" id="488301"/>
    <lineage>
        <taxon>Eukaryota</taxon>
        <taxon>Metazoa</taxon>
        <taxon>Ecdysozoa</taxon>
        <taxon>Arthropoda</taxon>
        <taxon>Hexapoda</taxon>
        <taxon>Insecta</taxon>
        <taxon>Pterygota</taxon>
        <taxon>Neoptera</taxon>
        <taxon>Paraneoptera</taxon>
        <taxon>Hemiptera</taxon>
        <taxon>Heteroptera</taxon>
        <taxon>Panheteroptera</taxon>
        <taxon>Cimicomorpha</taxon>
        <taxon>Reduviidae</taxon>
        <taxon>Harpactorinae</taxon>
        <taxon>Harpactorini</taxon>
        <taxon>Rhynocoris</taxon>
    </lineage>
</organism>
<dbReference type="InterPro" id="IPR051275">
    <property type="entry name" value="Cell_adhesion_signaling"/>
</dbReference>
<feature type="compositionally biased region" description="Pro residues" evidence="9">
    <location>
        <begin position="1060"/>
        <end position="1070"/>
    </location>
</feature>
<evidence type="ECO:0000256" key="2">
    <source>
        <dbReference type="ARBA" id="ARBA00004613"/>
    </source>
</evidence>
<dbReference type="Pfam" id="PF07679">
    <property type="entry name" value="I-set"/>
    <property type="match status" value="4"/>
</dbReference>
<evidence type="ECO:0000256" key="1">
    <source>
        <dbReference type="ARBA" id="ARBA00004479"/>
    </source>
</evidence>
<dbReference type="SMART" id="SM00408">
    <property type="entry name" value="IGc2"/>
    <property type="match status" value="7"/>
</dbReference>
<dbReference type="PROSITE" id="PS50835">
    <property type="entry name" value="IG_LIKE"/>
    <property type="match status" value="7"/>
</dbReference>
<comment type="caution">
    <text evidence="12">The sequence shown here is derived from an EMBL/GenBank/DDBJ whole genome shotgun (WGS) entry which is preliminary data.</text>
</comment>
<keyword evidence="6" id="KW-1015">Disulfide bond</keyword>
<dbReference type="InterPro" id="IPR036179">
    <property type="entry name" value="Ig-like_dom_sf"/>
</dbReference>
<evidence type="ECO:0000259" key="11">
    <source>
        <dbReference type="PROSITE" id="PS50835"/>
    </source>
</evidence>
<dbReference type="Gene3D" id="2.60.40.10">
    <property type="entry name" value="Immunoglobulins"/>
    <property type="match status" value="7"/>
</dbReference>
<dbReference type="PANTHER" id="PTHR11640">
    <property type="entry name" value="NEPHRIN"/>
    <property type="match status" value="1"/>
</dbReference>
<evidence type="ECO:0000256" key="4">
    <source>
        <dbReference type="ARBA" id="ARBA00022729"/>
    </source>
</evidence>
<sequence>MFQFSFIFIYFTIYNVVTQSIDNTVVNRNKLISRNERDLFDGLKEANDDELWNLLTTGDKSGVNKSDNEVTEDYYDFGSLFDDDNDNETGLISTTAKVLTYDETTVQSDLENISTVTPSTVNTVSLTTGLSVDDDIETTTKSTVAPDNTNITVGAPNVTTTTIPPIETISVAPNITTTTKPTNATTTIKSPTTTTVAPNITTTTISAIETTTVAPNVSTTTIPPITTTLATNVTTTKSPTTTTVATNDTATTTVATNVTTTTISPSTTTVATNDTTTTTVAPNVTTTTISPITTTLATNDTTTITVAPNVTATTISPITTTVATNVTTTKSPTTTTVATNVTTTTISPITTTVATNVKTTKSPTTAIVATNDTTTTTVAPNVTTTTISPNTTTTTTVATNVTTTTISPITTTVATNDTTTTKYPTTTIVATNVTTTTISPITTTVATNDTTTTKPPTTTIVATNVTTTTISPITTTVATNLTTTIKPTNATTTTKPPTITTVAPNTTTTTKPPTTTNVAPNTTTTAKSPTTTTVAPNVTTTTKSPTTTTVTPNTTTAKSPTTTTVAPNVTTTTKPPTTTTIAPNTTTTAKSPTTTNVAPNVTTTTKPPTITTVAPNATTTTTESPTTTTTKAPATSTTTKAPDTTTTTKAPITTTTKAPITTTTTKAPDTTTTTKAPITTTTKAPATSTTTKAPITTTTKAPITTTTTKAPATSTTTKAPATTTTTKPPITTTTTKAPDTTTTTKAPITTTTKAPITTTTTKAPDTTTTTKAPITTTTKAPIITTTKAPATSTTTKAPITTTTKAPITTTTTKAPDTTTTTKAPITTTKAPAITTTTKSPLRTTTTKATTAPTVVQKPWRKPETTETTTVPVIGNVFDPKAKFDIPDDNQFTSKESTVQPPKVFGNVFDPKAKFDITEDELPKKAESEANSFRPVDNRNYPLNVGEPPHPVDSSQRKLIPVCYQNSFTQNKFQCFLIEQTIYPQPQPNVKPSQGNYYPNHFPSPQHPPAVNPGNPVYLPYVPQYVPYPSNWQPPHSGNTPPHHSPTRKPGNSVRIIPAVINPPSPQPRPYQPNYNHRYVPLSNYPTRKPVHRVLISQPNPKPNVINAQAYHSWNPSNNPNSLPNLKIEFINTNSNTSITPQNRMPSTFTSHNYEVQQPSSTNRQNSNVYFIRGQLPVSSSRSTSYSQMNSRSKRSLNYRSQKVEYADYLNDEENAEEADDEEEEDGITVAFVFDTTGSMGPELQQVKEQATKIANSMLDNPSRPIYDYVFVPFHDENVPNPPTRTRDHNQFLNVIRKIKVKNGRDCPEKCLGGVLKAINMSRPYSPIYVFTDAYAKDYHLEEEIIFLIQRKHPQIFFLTTGYCDEDHELFDVYRRIAATSSGHVFETDKRDIEEVLKYVRGSLKKGKVLLSSVNSNTPARIPYNVSISVDKTLKEFTVTASGQNTKINVLNPQGNRPRPNQIRPVLNLHNVKVINVQEPEPGIWTVKVQSSSPYSVVSTGLSAINFNYGFSILKTGNIGETSKRPLKSAGNYLVIKAVDPSVLRNVTDVRIISLKGRVLDIIPMKEISIEQGLFRGGPAVPPNEFFKLEINGLGCDGFAIKRVTTAAISPQLPEKPFITIKDRVIIKAGKPYNLSCSIESLVPVSVKLFRYGNRAPPKYYNQTTDITLYFDKISKSDEGTYICWAKNVAGTEIKETHVKVLAIPPEVKVNDIIVTRSGETSRLPCIVDSQIEYKVSWYKSQTSRDNFYRNNIIPLVNPTYEESTLVIPNTELSDQGWYICIATNEAGETRGETYLTVQELPVIVTPDVVAFQTGSNITIECRIIKGNPSPKLAWYRDNYPVQDTTRKRLEYRNSSLTLIVFDGAKEDEGNYKCDAVSPIGKASRDVQVIYKELPKISATNKDIKIKKGEDLVLECKASGSPVPKIYWNKDGRLIQSTPNKETIDNKLIFRKINISDSGNYMCTARNDIGDHNDVITVFVGTSPEILNLDRDRRIEIGKSDRLFCITSGRPKPTIYWTHNNKELNLNYADVNYFDIIDARLDDAGIYECHAENMFGKSVYSVTVTITGALPPIIKKTSSPEVIKLVTGDHVELSCPILQGTPKPNITWYVNNNLIDNAHINGYLLKKDSIVINQMTGRHVGEYECVATNPLGEDRKQLLLKLFEPPRIDKNIETIIEVLEGENVTLICDVTGDPTPLVIWSRLSGPYNYIMRGHKQDGTNNLYFSGVTAEDIGKYVCRAKNIAGVAKQDYALNVIG</sequence>
<dbReference type="CDD" id="cd00198">
    <property type="entry name" value="vWFA"/>
    <property type="match status" value="1"/>
</dbReference>
<keyword evidence="13" id="KW-1185">Reference proteome</keyword>
<feature type="chain" id="PRO_5043373767" description="Ig-like domain-containing protein" evidence="10">
    <location>
        <begin position="19"/>
        <end position="2255"/>
    </location>
</feature>
<evidence type="ECO:0000256" key="5">
    <source>
        <dbReference type="ARBA" id="ARBA00023136"/>
    </source>
</evidence>
<dbReference type="Gene3D" id="3.40.50.410">
    <property type="entry name" value="von Willebrand factor, type A domain"/>
    <property type="match status" value="1"/>
</dbReference>
<dbReference type="GO" id="GO:0005886">
    <property type="term" value="C:plasma membrane"/>
    <property type="evidence" value="ECO:0007669"/>
    <property type="project" value="TreeGrafter"/>
</dbReference>
<feature type="domain" description="Ig-like" evidence="11">
    <location>
        <begin position="2165"/>
        <end position="2252"/>
    </location>
</feature>
<evidence type="ECO:0000256" key="7">
    <source>
        <dbReference type="ARBA" id="ARBA00023180"/>
    </source>
</evidence>
<dbReference type="InterPro" id="IPR007110">
    <property type="entry name" value="Ig-like_dom"/>
</dbReference>
<dbReference type="InterPro" id="IPR036465">
    <property type="entry name" value="vWFA_dom_sf"/>
</dbReference>
<dbReference type="InterPro" id="IPR056861">
    <property type="entry name" value="HMCN1-like_VWA"/>
</dbReference>
<feature type="domain" description="Ig-like" evidence="11">
    <location>
        <begin position="1894"/>
        <end position="1976"/>
    </location>
</feature>
<dbReference type="Proteomes" id="UP001461498">
    <property type="component" value="Unassembled WGS sequence"/>
</dbReference>
<keyword evidence="7" id="KW-0325">Glycoprotein</keyword>
<feature type="region of interest" description="Disordered" evidence="9">
    <location>
        <begin position="706"/>
        <end position="746"/>
    </location>
</feature>
<evidence type="ECO:0000256" key="8">
    <source>
        <dbReference type="ARBA" id="ARBA00023319"/>
    </source>
</evidence>
<accession>A0AAW1CIV7</accession>
<dbReference type="InterPro" id="IPR013151">
    <property type="entry name" value="Immunoglobulin_dom"/>
</dbReference>
<dbReference type="InterPro" id="IPR013783">
    <property type="entry name" value="Ig-like_fold"/>
</dbReference>
<protein>
    <recommendedName>
        <fullName evidence="11">Ig-like domain-containing protein</fullName>
    </recommendedName>
</protein>
<proteinExistence type="predicted"/>
<feature type="signal peptide" evidence="10">
    <location>
        <begin position="1"/>
        <end position="18"/>
    </location>
</feature>
<evidence type="ECO:0000256" key="10">
    <source>
        <dbReference type="SAM" id="SignalP"/>
    </source>
</evidence>
<dbReference type="FunFam" id="2.60.40.10:FF:000032">
    <property type="entry name" value="palladin isoform X1"/>
    <property type="match status" value="2"/>
</dbReference>
<dbReference type="SUPFAM" id="SSF48726">
    <property type="entry name" value="Immunoglobulin"/>
    <property type="match status" value="7"/>
</dbReference>
<feature type="domain" description="Ig-like" evidence="11">
    <location>
        <begin position="1801"/>
        <end position="1887"/>
    </location>
</feature>
<dbReference type="Pfam" id="PF00047">
    <property type="entry name" value="ig"/>
    <property type="match status" value="1"/>
</dbReference>
<dbReference type="Pfam" id="PF23560">
    <property type="entry name" value="GBD_Hemicentin"/>
    <property type="match status" value="1"/>
</dbReference>
<evidence type="ECO:0000256" key="3">
    <source>
        <dbReference type="ARBA" id="ARBA00022525"/>
    </source>
</evidence>
<dbReference type="InterPro" id="IPR056475">
    <property type="entry name" value="GBD_Hemicentin/VWA7"/>
</dbReference>
<evidence type="ECO:0000313" key="13">
    <source>
        <dbReference type="Proteomes" id="UP001461498"/>
    </source>
</evidence>
<feature type="domain" description="Ig-like" evidence="11">
    <location>
        <begin position="1983"/>
        <end position="2066"/>
    </location>
</feature>
<keyword evidence="5" id="KW-0472">Membrane</keyword>
<evidence type="ECO:0000256" key="9">
    <source>
        <dbReference type="SAM" id="MobiDB-lite"/>
    </source>
</evidence>
<keyword evidence="4 10" id="KW-0732">Signal</keyword>
<dbReference type="InterPro" id="IPR003599">
    <property type="entry name" value="Ig_sub"/>
</dbReference>
<dbReference type="SMART" id="SM00409">
    <property type="entry name" value="IG"/>
    <property type="match status" value="7"/>
</dbReference>
<feature type="region of interest" description="Disordered" evidence="9">
    <location>
        <begin position="1031"/>
        <end position="1070"/>
    </location>
</feature>
<name>A0AAW1CIV7_9HEMI</name>
<dbReference type="GO" id="GO:0032991">
    <property type="term" value="C:protein-containing complex"/>
    <property type="evidence" value="ECO:0007669"/>
    <property type="project" value="UniProtKB-ARBA"/>
</dbReference>
<dbReference type="GO" id="GO:0050839">
    <property type="term" value="F:cell adhesion molecule binding"/>
    <property type="evidence" value="ECO:0007669"/>
    <property type="project" value="TreeGrafter"/>
</dbReference>
<dbReference type="Pfam" id="PF13927">
    <property type="entry name" value="Ig_3"/>
    <property type="match status" value="2"/>
</dbReference>